<dbReference type="SUPFAM" id="SSF54980">
    <property type="entry name" value="EF-G C-terminal domain-like"/>
    <property type="match status" value="2"/>
</dbReference>
<dbReference type="CDD" id="cd03713">
    <property type="entry name" value="EFG_mtEFG_C"/>
    <property type="match status" value="1"/>
</dbReference>
<dbReference type="InterPro" id="IPR041095">
    <property type="entry name" value="EFG_II"/>
</dbReference>
<dbReference type="FunFam" id="3.30.230.10:FF:000003">
    <property type="entry name" value="Elongation factor G"/>
    <property type="match status" value="1"/>
</dbReference>
<dbReference type="InterPro" id="IPR009000">
    <property type="entry name" value="Transl_B-barrel_sf"/>
</dbReference>
<keyword evidence="5" id="KW-0648">Protein biosynthesis</keyword>
<dbReference type="InterPro" id="IPR053905">
    <property type="entry name" value="EF-G-like_DII"/>
</dbReference>
<dbReference type="InterPro" id="IPR005517">
    <property type="entry name" value="Transl_elong_EFG/EF2_IV"/>
</dbReference>
<dbReference type="SUPFAM" id="SSF52540">
    <property type="entry name" value="P-loop containing nucleoside triphosphate hydrolases"/>
    <property type="match status" value="1"/>
</dbReference>
<dbReference type="Gene3D" id="3.30.230.10">
    <property type="match status" value="1"/>
</dbReference>
<dbReference type="SUPFAM" id="SSF50447">
    <property type="entry name" value="Translation proteins"/>
    <property type="match status" value="1"/>
</dbReference>
<evidence type="ECO:0000259" key="4">
    <source>
        <dbReference type="SMART" id="SM00889"/>
    </source>
</evidence>
<dbReference type="GO" id="GO:0003746">
    <property type="term" value="F:translation elongation factor activity"/>
    <property type="evidence" value="ECO:0007669"/>
    <property type="project" value="UniProtKB-KW"/>
</dbReference>
<reference evidence="5" key="1">
    <citation type="journal article" date="2017" name="Appl. Environ. Microbiol.">
        <title>Molecular characterization of an Endozoicomonas-like organism causing infection in king scallop Pecten maximus L.</title>
        <authorList>
            <person name="Cano I."/>
            <person name="van Aerle R."/>
            <person name="Ross S."/>
            <person name="Verner-Jeffreys D.W."/>
            <person name="Paley R.K."/>
            <person name="Rimmer G."/>
            <person name="Ryder D."/>
            <person name="Hooper P."/>
            <person name="Stone D."/>
            <person name="Feist S.W."/>
        </authorList>
    </citation>
    <scope>NUCLEOTIDE SEQUENCE</scope>
</reference>
<dbReference type="Pfam" id="PF00679">
    <property type="entry name" value="EFG_C"/>
    <property type="match status" value="1"/>
</dbReference>
<dbReference type="GO" id="GO:0005525">
    <property type="term" value="F:GTP binding"/>
    <property type="evidence" value="ECO:0007669"/>
    <property type="project" value="UniProtKB-KW"/>
</dbReference>
<dbReference type="AlphaFoldDB" id="A0A2H9TCA2"/>
<dbReference type="InterPro" id="IPR020568">
    <property type="entry name" value="Ribosomal_Su5_D2-typ_SF"/>
</dbReference>
<dbReference type="InterPro" id="IPR000640">
    <property type="entry name" value="EFG_V-like"/>
</dbReference>
<evidence type="ECO:0000256" key="2">
    <source>
        <dbReference type="ARBA" id="ARBA00023134"/>
    </source>
</evidence>
<dbReference type="Gene3D" id="2.40.30.10">
    <property type="entry name" value="Translation factors"/>
    <property type="match status" value="1"/>
</dbReference>
<dbReference type="InterPro" id="IPR014721">
    <property type="entry name" value="Ribsml_uS5_D2-typ_fold_subgr"/>
</dbReference>
<dbReference type="SUPFAM" id="SSF54211">
    <property type="entry name" value="Ribosomal protein S5 domain 2-like"/>
    <property type="match status" value="1"/>
</dbReference>
<comment type="caution">
    <text evidence="5">The sequence shown here is derived from an EMBL/GenBank/DDBJ whole genome shotgun (WGS) entry which is preliminary data.</text>
</comment>
<dbReference type="GO" id="GO:0003924">
    <property type="term" value="F:GTPase activity"/>
    <property type="evidence" value="ECO:0007669"/>
    <property type="project" value="InterPro"/>
</dbReference>
<dbReference type="InterPro" id="IPR047872">
    <property type="entry name" value="EFG_IV"/>
</dbReference>
<dbReference type="SMART" id="SM00838">
    <property type="entry name" value="EFG_C"/>
    <property type="match status" value="1"/>
</dbReference>
<dbReference type="PANTHER" id="PTHR43261">
    <property type="entry name" value="TRANSLATION ELONGATION FACTOR G-RELATED"/>
    <property type="match status" value="1"/>
</dbReference>
<evidence type="ECO:0000259" key="3">
    <source>
        <dbReference type="SMART" id="SM00838"/>
    </source>
</evidence>
<dbReference type="Pfam" id="PF14492">
    <property type="entry name" value="EFG_III"/>
    <property type="match status" value="1"/>
</dbReference>
<dbReference type="InterPro" id="IPR035647">
    <property type="entry name" value="EFG_III/V"/>
</dbReference>
<dbReference type="FunFam" id="3.30.70.240:FF:000001">
    <property type="entry name" value="Elongation factor G"/>
    <property type="match status" value="1"/>
</dbReference>
<dbReference type="PANTHER" id="PTHR43261:SF6">
    <property type="entry name" value="ELONGATION FACTOR G-LIKE PROTEIN"/>
    <property type="match status" value="1"/>
</dbReference>
<organism evidence="5">
    <name type="scientific">invertebrate metagenome</name>
    <dbReference type="NCBI Taxonomy" id="1711999"/>
    <lineage>
        <taxon>unclassified sequences</taxon>
        <taxon>metagenomes</taxon>
        <taxon>organismal metagenomes</taxon>
    </lineage>
</organism>
<dbReference type="NCBIfam" id="TIGR00231">
    <property type="entry name" value="small_GTP"/>
    <property type="match status" value="1"/>
</dbReference>
<keyword evidence="5" id="KW-0251">Elongation factor</keyword>
<dbReference type="EMBL" id="NSIT01000003">
    <property type="protein sequence ID" value="PJE80880.1"/>
    <property type="molecule type" value="Genomic_DNA"/>
</dbReference>
<dbReference type="InterPro" id="IPR000795">
    <property type="entry name" value="T_Tr_GTP-bd_dom"/>
</dbReference>
<feature type="domain" description="Elongation factor EFG" evidence="3">
    <location>
        <begin position="586"/>
        <end position="674"/>
    </location>
</feature>
<dbReference type="Gene3D" id="3.30.70.870">
    <property type="entry name" value="Elongation Factor G (Translational Gtpase), domain 3"/>
    <property type="match status" value="1"/>
</dbReference>
<dbReference type="GO" id="GO:0032790">
    <property type="term" value="P:ribosome disassembly"/>
    <property type="evidence" value="ECO:0007669"/>
    <property type="project" value="TreeGrafter"/>
</dbReference>
<keyword evidence="2" id="KW-0342">GTP-binding</keyword>
<dbReference type="Pfam" id="PF00009">
    <property type="entry name" value="GTP_EFTU"/>
    <property type="match status" value="1"/>
</dbReference>
<dbReference type="NCBIfam" id="NF009381">
    <property type="entry name" value="PRK12740.1-5"/>
    <property type="match status" value="1"/>
</dbReference>
<dbReference type="Gene3D" id="3.30.70.240">
    <property type="match status" value="1"/>
</dbReference>
<protein>
    <submittedName>
        <fullName evidence="5">Elongation factor G</fullName>
    </submittedName>
</protein>
<dbReference type="NCBIfam" id="NF009891">
    <property type="entry name" value="PRK13351.1-1"/>
    <property type="match status" value="1"/>
</dbReference>
<keyword evidence="1" id="KW-0547">Nucleotide-binding</keyword>
<dbReference type="InterPro" id="IPR027417">
    <property type="entry name" value="P-loop_NTPase"/>
</dbReference>
<dbReference type="InterPro" id="IPR005225">
    <property type="entry name" value="Small_GTP-bd"/>
</dbReference>
<proteinExistence type="predicted"/>
<sequence>MTKALPYSLRNIALMGQTGSGKTTLTQYLLHYNRRIHSKNLSDARNVVADNFDKTKHPKPSLETIFQQFPHLDACINLLDTPGYPDLFGRAMSVLPAVESVALVINPQMGIEASTRKAFQQIREQNKCCLIIINQCDTPKIKIAELITEITEEIGEQCLPINMLSDDASSVIDCYFSPETNELLSYKTVDYWHEKIIERVVETNDKLLQRYLEQDDNFGPQQLHDAFEKALRTRHIIPICFTSAETGLGIDLLLDIFYSIMPKPHEGTLPVLTNDHEALSLILQPESDTALPVLGQIFKVSIDPFIGQLSAVRLYQGRIETGQQLMVNDDHTPFRISHLYTIQGDKVSEISEAGPGDICAIPKESRLQYGCLIHDNLETFSQYHPSSLHFPPPMVSLAIAPQRHNDESKLSTILHRLAAEDPSLVIEHRERQNETVLHGLGSLHLNTILDKMANTYHLVVDTHIPSIPYRETITQNSTGHCRHKKQNGGSGQFGEVWLRIEPMPRGRGFEFASEVVGGTIPSQFIPAVEKGVREVMEQGAIAGYPLQDIRVIVYDGKHHSVDSKEIAFLTAGKKALLDAISQGMPVILEPYMDVIIRIPQWSMGDITGHLVSLRAIVTDTRSDDNNVLAIHASAPLASMAEYSNQLKAMTSGEGTYEMAFSHYEKVPSVIQKQLVSHFNEQTS</sequence>
<evidence type="ECO:0000313" key="5">
    <source>
        <dbReference type="EMBL" id="PJE80880.1"/>
    </source>
</evidence>
<dbReference type="Pfam" id="PF22042">
    <property type="entry name" value="EF-G_D2"/>
    <property type="match status" value="1"/>
</dbReference>
<accession>A0A2H9TCA2</accession>
<dbReference type="CDD" id="cd01434">
    <property type="entry name" value="EFG_mtEFG1_IV"/>
    <property type="match status" value="1"/>
</dbReference>
<dbReference type="Gene3D" id="3.40.50.300">
    <property type="entry name" value="P-loop containing nucleotide triphosphate hydrolases"/>
    <property type="match status" value="1"/>
</dbReference>
<name>A0A2H9TCA2_9ZZZZ</name>
<evidence type="ECO:0000256" key="1">
    <source>
        <dbReference type="ARBA" id="ARBA00022741"/>
    </source>
</evidence>
<dbReference type="InterPro" id="IPR035649">
    <property type="entry name" value="EFG_V"/>
</dbReference>
<gene>
    <name evidence="5" type="primary">fus</name>
    <name evidence="5" type="ORF">CI610_00128</name>
</gene>
<dbReference type="SMART" id="SM00889">
    <property type="entry name" value="EFG_IV"/>
    <property type="match status" value="1"/>
</dbReference>
<feature type="domain" description="Translation elongation factor EFG/EF2" evidence="4">
    <location>
        <begin position="466"/>
        <end position="584"/>
    </location>
</feature>
<dbReference type="Pfam" id="PF03764">
    <property type="entry name" value="EFG_IV"/>
    <property type="match status" value="1"/>
</dbReference>